<evidence type="ECO:0000313" key="2">
    <source>
        <dbReference type="Proteomes" id="UP001201812"/>
    </source>
</evidence>
<evidence type="ECO:0000313" key="1">
    <source>
        <dbReference type="EMBL" id="KAI1697453.1"/>
    </source>
</evidence>
<dbReference type="Proteomes" id="UP001201812">
    <property type="component" value="Unassembled WGS sequence"/>
</dbReference>
<dbReference type="EMBL" id="JAKKPZ010000267">
    <property type="protein sequence ID" value="KAI1697453.1"/>
    <property type="molecule type" value="Genomic_DNA"/>
</dbReference>
<keyword evidence="2" id="KW-1185">Reference proteome</keyword>
<name>A0AAD4QUV0_9BILA</name>
<comment type="caution">
    <text evidence="1">The sequence shown here is derived from an EMBL/GenBank/DDBJ whole genome shotgun (WGS) entry which is preliminary data.</text>
</comment>
<gene>
    <name evidence="1" type="ORF">DdX_18486</name>
</gene>
<protein>
    <submittedName>
        <fullName evidence="1">Uncharacterized protein</fullName>
    </submittedName>
</protein>
<sequence length="192" mass="21394">MKEATLKAALEECQRLSTSQLSFANKTIILHLDPVPSEHTHNDYISGNGQMPRDLKGYSQPNANLGTEIVKEEFVTEECYCPAAIKKEQNGDGDVITPIVDANPDQKKRRANANHQSILELRKQLRRAKNPQRYVENIAHCPEYQCGDSLLFSGPATDANANFGQCLTRMNQGNVRNCIAEENDEVAPIGHF</sequence>
<reference evidence="1" key="1">
    <citation type="submission" date="2022-01" db="EMBL/GenBank/DDBJ databases">
        <title>Genome Sequence Resource for Two Populations of Ditylenchus destructor, the Migratory Endoparasitic Phytonematode.</title>
        <authorList>
            <person name="Zhang H."/>
            <person name="Lin R."/>
            <person name="Xie B."/>
        </authorList>
    </citation>
    <scope>NUCLEOTIDE SEQUENCE</scope>
    <source>
        <strain evidence="1">BazhouSP</strain>
    </source>
</reference>
<organism evidence="1 2">
    <name type="scientific">Ditylenchus destructor</name>
    <dbReference type="NCBI Taxonomy" id="166010"/>
    <lineage>
        <taxon>Eukaryota</taxon>
        <taxon>Metazoa</taxon>
        <taxon>Ecdysozoa</taxon>
        <taxon>Nematoda</taxon>
        <taxon>Chromadorea</taxon>
        <taxon>Rhabditida</taxon>
        <taxon>Tylenchina</taxon>
        <taxon>Tylenchomorpha</taxon>
        <taxon>Sphaerularioidea</taxon>
        <taxon>Anguinidae</taxon>
        <taxon>Anguininae</taxon>
        <taxon>Ditylenchus</taxon>
    </lineage>
</organism>
<proteinExistence type="predicted"/>
<accession>A0AAD4QUV0</accession>
<dbReference type="AlphaFoldDB" id="A0AAD4QUV0"/>